<feature type="transmembrane region" description="Helical" evidence="2">
    <location>
        <begin position="152"/>
        <end position="172"/>
    </location>
</feature>
<gene>
    <name evidence="3" type="ORF">ACFYV7_16155</name>
</gene>
<accession>A0ABW6QSX3</accession>
<feature type="region of interest" description="Disordered" evidence="1">
    <location>
        <begin position="272"/>
        <end position="304"/>
    </location>
</feature>
<feature type="compositionally biased region" description="Low complexity" evidence="1">
    <location>
        <begin position="52"/>
        <end position="73"/>
    </location>
</feature>
<evidence type="ECO:0000313" key="4">
    <source>
        <dbReference type="Proteomes" id="UP001601948"/>
    </source>
</evidence>
<dbReference type="Pfam" id="PF09534">
    <property type="entry name" value="Trp_oprn_chp"/>
    <property type="match status" value="1"/>
</dbReference>
<reference evidence="3 4" key="1">
    <citation type="submission" date="2024-10" db="EMBL/GenBank/DDBJ databases">
        <title>The Natural Products Discovery Center: Release of the First 8490 Sequenced Strains for Exploring Actinobacteria Biosynthetic Diversity.</title>
        <authorList>
            <person name="Kalkreuter E."/>
            <person name="Kautsar S.A."/>
            <person name="Yang D."/>
            <person name="Bader C.D."/>
            <person name="Teijaro C.N."/>
            <person name="Fluegel L."/>
            <person name="Davis C.M."/>
            <person name="Simpson J.R."/>
            <person name="Lauterbach L."/>
            <person name="Steele A.D."/>
            <person name="Gui C."/>
            <person name="Meng S."/>
            <person name="Li G."/>
            <person name="Viehrig K."/>
            <person name="Ye F."/>
            <person name="Su P."/>
            <person name="Kiefer A.F."/>
            <person name="Nichols A."/>
            <person name="Cepeda A.J."/>
            <person name="Yan W."/>
            <person name="Fan B."/>
            <person name="Jiang Y."/>
            <person name="Adhikari A."/>
            <person name="Zheng C.-J."/>
            <person name="Schuster L."/>
            <person name="Cowan T.M."/>
            <person name="Smanski M.J."/>
            <person name="Chevrette M.G."/>
            <person name="De Carvalho L.P.S."/>
            <person name="Shen B."/>
        </authorList>
    </citation>
    <scope>NUCLEOTIDE SEQUENCE [LARGE SCALE GENOMIC DNA]</scope>
    <source>
        <strain evidence="3 4">NPDC003040</strain>
    </source>
</reference>
<feature type="transmembrane region" description="Helical" evidence="2">
    <location>
        <begin position="84"/>
        <end position="102"/>
    </location>
</feature>
<keyword evidence="2" id="KW-1133">Transmembrane helix</keyword>
<comment type="caution">
    <text evidence="3">The sequence shown here is derived from an EMBL/GenBank/DDBJ whole genome shotgun (WGS) entry which is preliminary data.</text>
</comment>
<dbReference type="Proteomes" id="UP001601948">
    <property type="component" value="Unassembled WGS sequence"/>
</dbReference>
<evidence type="ECO:0000313" key="3">
    <source>
        <dbReference type="EMBL" id="MFF3224327.1"/>
    </source>
</evidence>
<sequence length="304" mass="30744">MTAAESGGDTDPARASDPAGTGTGSGPPSETARRDPRVSSSAGPIGDGGPDGSVPDPDLVTPETAGAETAATPETRRKSPIGPLVLLAVAAVALWGSSRMTWVTVTSSDGLTEPRTDRLNGGVWFGALTPLALVLLASIAAVLATRGWLRRTLGVLIALVAAVAAVPAFALLTNSGKIAERAAKLAELPARAQVGEATTSLLPAVLALLGALAAFAAGGLLTRMPQDTARLSGKYDNPAFRRADATEQVSKQRTDAAAGAEQNQLSERVLWDALDAGTDPTEDTANSGGRTGDPDPGEAGGRVR</sequence>
<dbReference type="NCBIfam" id="TIGR02234">
    <property type="entry name" value="trp_oprn_chp"/>
    <property type="match status" value="1"/>
</dbReference>
<protein>
    <submittedName>
        <fullName evidence="3">TIGR02234 family membrane protein</fullName>
    </submittedName>
</protein>
<dbReference type="EMBL" id="JBIAPI010000003">
    <property type="protein sequence ID" value="MFF3224327.1"/>
    <property type="molecule type" value="Genomic_DNA"/>
</dbReference>
<evidence type="ECO:0000256" key="2">
    <source>
        <dbReference type="SAM" id="Phobius"/>
    </source>
</evidence>
<feature type="region of interest" description="Disordered" evidence="1">
    <location>
        <begin position="1"/>
        <end position="76"/>
    </location>
</feature>
<dbReference type="RefSeq" id="WP_387717937.1">
    <property type="nucleotide sequence ID" value="NZ_JBIAPI010000003.1"/>
</dbReference>
<proteinExistence type="predicted"/>
<feature type="transmembrane region" description="Helical" evidence="2">
    <location>
        <begin position="201"/>
        <end position="221"/>
    </location>
</feature>
<dbReference type="InterPro" id="IPR019051">
    <property type="entry name" value="Trp_biosyn_TM_oprn/chp"/>
</dbReference>
<keyword evidence="4" id="KW-1185">Reference proteome</keyword>
<keyword evidence="2" id="KW-0472">Membrane</keyword>
<evidence type="ECO:0000256" key="1">
    <source>
        <dbReference type="SAM" id="MobiDB-lite"/>
    </source>
</evidence>
<feature type="transmembrane region" description="Helical" evidence="2">
    <location>
        <begin position="122"/>
        <end position="145"/>
    </location>
</feature>
<dbReference type="InterPro" id="IPR011746">
    <property type="entry name" value="Trp_synth-assoc_CHP"/>
</dbReference>
<name>A0ABW6QSX3_9NOCA</name>
<feature type="compositionally biased region" description="Low complexity" evidence="1">
    <location>
        <begin position="15"/>
        <end position="30"/>
    </location>
</feature>
<keyword evidence="2" id="KW-0812">Transmembrane</keyword>
<organism evidence="3 4">
    <name type="scientific">Nocardia suismassiliense</name>
    <dbReference type="NCBI Taxonomy" id="2077092"/>
    <lineage>
        <taxon>Bacteria</taxon>
        <taxon>Bacillati</taxon>
        <taxon>Actinomycetota</taxon>
        <taxon>Actinomycetes</taxon>
        <taxon>Mycobacteriales</taxon>
        <taxon>Nocardiaceae</taxon>
        <taxon>Nocardia</taxon>
    </lineage>
</organism>